<reference evidence="1" key="1">
    <citation type="submission" date="2018-05" db="EMBL/GenBank/DDBJ databases">
        <authorList>
            <person name="Lanie J.A."/>
            <person name="Ng W.-L."/>
            <person name="Kazmierczak K.M."/>
            <person name="Andrzejewski T.M."/>
            <person name="Davidsen T.M."/>
            <person name="Wayne K.J."/>
            <person name="Tettelin H."/>
            <person name="Glass J.I."/>
            <person name="Rusch D."/>
            <person name="Podicherti R."/>
            <person name="Tsui H.-C.T."/>
            <person name="Winkler M.E."/>
        </authorList>
    </citation>
    <scope>NUCLEOTIDE SEQUENCE</scope>
</reference>
<gene>
    <name evidence="1" type="ORF">METZ01_LOCUS121165</name>
</gene>
<name>A0A381XV72_9ZZZZ</name>
<organism evidence="1">
    <name type="scientific">marine metagenome</name>
    <dbReference type="NCBI Taxonomy" id="408172"/>
    <lineage>
        <taxon>unclassified sequences</taxon>
        <taxon>metagenomes</taxon>
        <taxon>ecological metagenomes</taxon>
    </lineage>
</organism>
<protein>
    <submittedName>
        <fullName evidence="1">Uncharacterized protein</fullName>
    </submittedName>
</protein>
<sequence>MLEGASGKMAKFHGFRHCVTCKVNCTPGNFVDFKSKRYCTACWIENNNPEHPELEQIRQQVIDSAEEWKCAKWSREEGPLPDGPRPARR</sequence>
<dbReference type="AlphaFoldDB" id="A0A381XV72"/>
<evidence type="ECO:0000313" key="1">
    <source>
        <dbReference type="EMBL" id="SVA68311.1"/>
    </source>
</evidence>
<proteinExistence type="predicted"/>
<accession>A0A381XV72</accession>
<dbReference type="EMBL" id="UINC01016401">
    <property type="protein sequence ID" value="SVA68311.1"/>
    <property type="molecule type" value="Genomic_DNA"/>
</dbReference>